<dbReference type="AlphaFoldDB" id="A0A6I4W171"/>
<dbReference type="EMBL" id="WUTW01000001">
    <property type="protein sequence ID" value="MXQ63028.1"/>
    <property type="molecule type" value="Genomic_DNA"/>
</dbReference>
<dbReference type="GO" id="GO:0004315">
    <property type="term" value="F:3-oxoacyl-[acyl-carrier-protein] synthase activity"/>
    <property type="evidence" value="ECO:0007669"/>
    <property type="project" value="InterPro"/>
</dbReference>
<gene>
    <name evidence="5" type="ORF">GQ466_03160</name>
</gene>
<dbReference type="InterPro" id="IPR013747">
    <property type="entry name" value="ACP_syn_III_C"/>
</dbReference>
<dbReference type="Pfam" id="PF08545">
    <property type="entry name" value="ACP_syn_III"/>
    <property type="match status" value="1"/>
</dbReference>
<dbReference type="Gene3D" id="3.40.47.10">
    <property type="match status" value="2"/>
</dbReference>
<evidence type="ECO:0000256" key="1">
    <source>
        <dbReference type="ARBA" id="ARBA00022679"/>
    </source>
</evidence>
<evidence type="ECO:0000259" key="3">
    <source>
        <dbReference type="Pfam" id="PF08541"/>
    </source>
</evidence>
<name>A0A6I4W171_9ACTN</name>
<dbReference type="InterPro" id="IPR013751">
    <property type="entry name" value="ACP_syn_III_N"/>
</dbReference>
<organism evidence="5 6">
    <name type="scientific">Actinomadura rayongensis</name>
    <dbReference type="NCBI Taxonomy" id="1429076"/>
    <lineage>
        <taxon>Bacteria</taxon>
        <taxon>Bacillati</taxon>
        <taxon>Actinomycetota</taxon>
        <taxon>Actinomycetes</taxon>
        <taxon>Streptosporangiales</taxon>
        <taxon>Thermomonosporaceae</taxon>
        <taxon>Actinomadura</taxon>
    </lineage>
</organism>
<sequence length="349" mass="37143">MRLPDTYIAGLGSFLPETVTVETAVRQGLYPAENVDLHEYAGCAVAGPVPAPEMGLRGAQEAVERSGLAPTEFDLLLYACTWHQGPDGWLPHSYLQRYLVGGDVPGLEIRQGCNGMFAGLDVAASYLHAVPERGSALLVAADNYGTPLLDRWRPGLGLALGDAATAVVLTKRPGFAQVLSVGSTTIPEGEEMHRSGEPVFPPGATVGRTQDFGARAEHYNAKRPAGSAALKELPDRITKLAFQVLDEAGVGIDQVTRVGYVNHSREIVEQRCMALLGLPLSKSVWEYGRTIGHCGASDQFLAFHHLLATGELLPGDHMLLVGMAPGVVLSAAVIKVLEIPAWLNEGKAP</sequence>
<reference evidence="5 6" key="1">
    <citation type="submission" date="2019-12" db="EMBL/GenBank/DDBJ databases">
        <title>Nocardia macrotermitis sp. nov. and Nocardia aurantia sp. nov., isolated from the gut of the fungus growing-termite Macrotermes natalensis.</title>
        <authorList>
            <person name="Christine B."/>
            <person name="Rene B."/>
        </authorList>
    </citation>
    <scope>NUCLEOTIDE SEQUENCE [LARGE SCALE GENOMIC DNA]</scope>
    <source>
        <strain evidence="5 6">DSM 102126</strain>
    </source>
</reference>
<dbReference type="RefSeq" id="WP_161101240.1">
    <property type="nucleotide sequence ID" value="NZ_JBHLYI010000002.1"/>
</dbReference>
<evidence type="ECO:0000259" key="4">
    <source>
        <dbReference type="Pfam" id="PF08545"/>
    </source>
</evidence>
<comment type="caution">
    <text evidence="5">The sequence shown here is derived from an EMBL/GenBank/DDBJ whole genome shotgun (WGS) entry which is preliminary data.</text>
</comment>
<feature type="domain" description="Beta-ketoacyl-[acyl-carrier-protein] synthase III N-terminal" evidence="4">
    <location>
        <begin position="108"/>
        <end position="174"/>
    </location>
</feature>
<feature type="domain" description="Beta-ketoacyl-[acyl-carrier-protein] synthase III C-terminal" evidence="3">
    <location>
        <begin position="245"/>
        <end position="335"/>
    </location>
</feature>
<dbReference type="OrthoDB" id="7055207at2"/>
<accession>A0A6I4W171</accession>
<dbReference type="InterPro" id="IPR016039">
    <property type="entry name" value="Thiolase-like"/>
</dbReference>
<keyword evidence="2" id="KW-0012">Acyltransferase</keyword>
<dbReference type="PANTHER" id="PTHR34069:SF2">
    <property type="entry name" value="BETA-KETOACYL-[ACYL-CARRIER-PROTEIN] SYNTHASE III"/>
    <property type="match status" value="1"/>
</dbReference>
<evidence type="ECO:0000313" key="6">
    <source>
        <dbReference type="Proteomes" id="UP000431901"/>
    </source>
</evidence>
<dbReference type="GO" id="GO:0006633">
    <property type="term" value="P:fatty acid biosynthetic process"/>
    <property type="evidence" value="ECO:0007669"/>
    <property type="project" value="InterPro"/>
</dbReference>
<dbReference type="PANTHER" id="PTHR34069">
    <property type="entry name" value="3-OXOACYL-[ACYL-CARRIER-PROTEIN] SYNTHASE 3"/>
    <property type="match status" value="1"/>
</dbReference>
<dbReference type="SUPFAM" id="SSF53901">
    <property type="entry name" value="Thiolase-like"/>
    <property type="match status" value="1"/>
</dbReference>
<evidence type="ECO:0000313" key="5">
    <source>
        <dbReference type="EMBL" id="MXQ63028.1"/>
    </source>
</evidence>
<dbReference type="Proteomes" id="UP000431901">
    <property type="component" value="Unassembled WGS sequence"/>
</dbReference>
<dbReference type="GO" id="GO:0044550">
    <property type="term" value="P:secondary metabolite biosynthetic process"/>
    <property type="evidence" value="ECO:0007669"/>
    <property type="project" value="TreeGrafter"/>
</dbReference>
<evidence type="ECO:0000256" key="2">
    <source>
        <dbReference type="ARBA" id="ARBA00023315"/>
    </source>
</evidence>
<keyword evidence="6" id="KW-1185">Reference proteome</keyword>
<dbReference type="CDD" id="cd00827">
    <property type="entry name" value="init_cond_enzymes"/>
    <property type="match status" value="1"/>
</dbReference>
<keyword evidence="1" id="KW-0808">Transferase</keyword>
<protein>
    <submittedName>
        <fullName evidence="5">3-oxoacyl-ACP synthase</fullName>
    </submittedName>
</protein>
<dbReference type="Pfam" id="PF08541">
    <property type="entry name" value="ACP_syn_III_C"/>
    <property type="match status" value="1"/>
</dbReference>
<proteinExistence type="predicted"/>